<proteinExistence type="predicted"/>
<evidence type="ECO:0000313" key="1">
    <source>
        <dbReference type="EMBL" id="SHH71631.1"/>
    </source>
</evidence>
<dbReference type="InterPro" id="IPR021866">
    <property type="entry name" value="SpoIIAA-like"/>
</dbReference>
<dbReference type="STRING" id="1216006.VA7868_00308"/>
<gene>
    <name evidence="1" type="ORF">VA7868_00308</name>
</gene>
<organism evidence="1 2">
    <name type="scientific">Vibrio aerogenes CECT 7868</name>
    <dbReference type="NCBI Taxonomy" id="1216006"/>
    <lineage>
        <taxon>Bacteria</taxon>
        <taxon>Pseudomonadati</taxon>
        <taxon>Pseudomonadota</taxon>
        <taxon>Gammaproteobacteria</taxon>
        <taxon>Vibrionales</taxon>
        <taxon>Vibrionaceae</taxon>
        <taxon>Vibrio</taxon>
    </lineage>
</organism>
<dbReference type="OrthoDB" id="555504at2"/>
<dbReference type="Gene3D" id="3.40.50.10600">
    <property type="entry name" value="SpoIIaa-like domains"/>
    <property type="match status" value="1"/>
</dbReference>
<reference evidence="1 2" key="1">
    <citation type="submission" date="2016-11" db="EMBL/GenBank/DDBJ databases">
        <authorList>
            <person name="Jaros S."/>
            <person name="Januszkiewicz K."/>
            <person name="Wedrychowicz H."/>
        </authorList>
    </citation>
    <scope>NUCLEOTIDE SEQUENCE [LARGE SCALE GENOMIC DNA]</scope>
    <source>
        <strain evidence="1 2">CECT 7868</strain>
    </source>
</reference>
<evidence type="ECO:0000313" key="2">
    <source>
        <dbReference type="Proteomes" id="UP000184608"/>
    </source>
</evidence>
<dbReference type="Proteomes" id="UP000184608">
    <property type="component" value="Unassembled WGS sequence"/>
</dbReference>
<dbReference type="EMBL" id="FQXZ01000005">
    <property type="protein sequence ID" value="SHH71631.1"/>
    <property type="molecule type" value="Genomic_DNA"/>
</dbReference>
<dbReference type="RefSeq" id="WP_073602092.1">
    <property type="nucleotide sequence ID" value="NZ_FQXZ01000005.1"/>
</dbReference>
<evidence type="ECO:0008006" key="3">
    <source>
        <dbReference type="Google" id="ProtNLM"/>
    </source>
</evidence>
<protein>
    <recommendedName>
        <fullName evidence="3">STAS/SEC14 domain-containing protein</fullName>
    </recommendedName>
</protein>
<dbReference type="InterPro" id="IPR036513">
    <property type="entry name" value="STAS_dom_sf"/>
</dbReference>
<dbReference type="InterPro" id="IPR038396">
    <property type="entry name" value="SpoIIAA-like_sf"/>
</dbReference>
<sequence length="126" mass="14643">MTYHRHSLSIGLERVDHEFFVYIKATGTLTHQDYEIITPLLDAAIAKVNTPQVNVLVDITQFEGWELRAAWDDFKLGLSHGSDFNKVALYGEREWQALMAKVTDWFTTGDVRYFEDYDAAVRWLQN</sequence>
<dbReference type="AlphaFoldDB" id="A0A1M5V8V1"/>
<dbReference type="SUPFAM" id="SSF52091">
    <property type="entry name" value="SpoIIaa-like"/>
    <property type="match status" value="1"/>
</dbReference>
<dbReference type="Pfam" id="PF11964">
    <property type="entry name" value="SpoIIAA-like"/>
    <property type="match status" value="1"/>
</dbReference>
<accession>A0A1M5V8V1</accession>
<keyword evidence="2" id="KW-1185">Reference proteome</keyword>
<name>A0A1M5V8V1_9VIBR</name>